<comment type="caution">
    <text evidence="6">The sequence shown here is derived from an EMBL/GenBank/DDBJ whole genome shotgun (WGS) entry which is preliminary data.</text>
</comment>
<evidence type="ECO:0000256" key="5">
    <source>
        <dbReference type="RuleBase" id="RU362057"/>
    </source>
</evidence>
<dbReference type="PROSITE" id="PS00375">
    <property type="entry name" value="UDPGT"/>
    <property type="match status" value="1"/>
</dbReference>
<evidence type="ECO:0000256" key="2">
    <source>
        <dbReference type="ARBA" id="ARBA00022676"/>
    </source>
</evidence>
<gene>
    <name evidence="6" type="ORF">WN944_028776</name>
</gene>
<accession>A0AAP0LMN8</accession>
<proteinExistence type="inferred from homology"/>
<evidence type="ECO:0000256" key="1">
    <source>
        <dbReference type="ARBA" id="ARBA00009995"/>
    </source>
</evidence>
<evidence type="ECO:0000256" key="3">
    <source>
        <dbReference type="ARBA" id="ARBA00022679"/>
    </source>
</evidence>
<evidence type="ECO:0000313" key="6">
    <source>
        <dbReference type="EMBL" id="KAK9176757.1"/>
    </source>
</evidence>
<evidence type="ECO:0000256" key="4">
    <source>
        <dbReference type="RuleBase" id="RU003718"/>
    </source>
</evidence>
<dbReference type="Gene3D" id="3.40.50.2000">
    <property type="entry name" value="Glycogen Phosphorylase B"/>
    <property type="match status" value="3"/>
</dbReference>
<evidence type="ECO:0000313" key="7">
    <source>
        <dbReference type="Proteomes" id="UP001428341"/>
    </source>
</evidence>
<organism evidence="6 7">
    <name type="scientific">Citrus x changshan-huyou</name>
    <dbReference type="NCBI Taxonomy" id="2935761"/>
    <lineage>
        <taxon>Eukaryota</taxon>
        <taxon>Viridiplantae</taxon>
        <taxon>Streptophyta</taxon>
        <taxon>Embryophyta</taxon>
        <taxon>Tracheophyta</taxon>
        <taxon>Spermatophyta</taxon>
        <taxon>Magnoliopsida</taxon>
        <taxon>eudicotyledons</taxon>
        <taxon>Gunneridae</taxon>
        <taxon>Pentapetalae</taxon>
        <taxon>rosids</taxon>
        <taxon>malvids</taxon>
        <taxon>Sapindales</taxon>
        <taxon>Rutaceae</taxon>
        <taxon>Aurantioideae</taxon>
        <taxon>Citrus</taxon>
    </lineage>
</organism>
<dbReference type="CDD" id="cd03784">
    <property type="entry name" value="GT1_Gtf-like"/>
    <property type="match status" value="1"/>
</dbReference>
<comment type="similarity">
    <text evidence="1 4">Belongs to the UDP-glycosyltransferase family.</text>
</comment>
<dbReference type="SUPFAM" id="SSF53756">
    <property type="entry name" value="UDP-Glycosyltransferase/glycogen phosphorylase"/>
    <property type="match status" value="2"/>
</dbReference>
<dbReference type="Pfam" id="PF00201">
    <property type="entry name" value="UDPGT"/>
    <property type="match status" value="1"/>
</dbReference>
<dbReference type="InterPro" id="IPR002213">
    <property type="entry name" value="UDP_glucos_trans"/>
</dbReference>
<sequence length="578" mass="64225">MIIHGWALQLLILEDESVGGLISHFGWNSTSEDVLNIGISVGNEARVKVRRDEVVKAELPKALHYDIRFFIFDSTVRLKAVSNVLDDVPPQLILLVFMDSKSSPVEMFFFPYVGGGHQIPMVDIARIFAAHGAKSTIITSPKHALSFQKSINRNQQSGLPITIKTLHLPDDIEIPDTDMSATPRTDTSMLQKPLKSLLLDSRPDCIVHDMFHHWSADVINSMNIPRIVFNGNCCFSRCVLENVRKYKPHEKVSSDYEPFVVPGLPDKIELTSSQLPVGARQQEAGSVHKMFAKPEEKSFGIVVNSFYDLEPAYVEYFKQDLGNDKAWFVGPVSLCNRNIEDKAERGQKTSIDEGKILSFLDSKETNSVLYISFGSLARLAPEQLLEIAYGLEASNHSFIWVVGKIFQSPGTRKENGIEENWLPSGFEERMRESKRGLIIRGWAPQLLILEHAAVGGFMTHCGWNSTLESVSAGVPMVTWPITAEQFSNEKLISDVLKIGVKVGSVNWVSWSTEPSAAVGRDKVEVAVKRLMGAGEEAAEMRRRAGELGEKAKNAVEEGGSSFIDAEALLQELKSLSRI</sequence>
<name>A0AAP0LMN8_9ROSI</name>
<dbReference type="GO" id="GO:0035251">
    <property type="term" value="F:UDP-glucosyltransferase activity"/>
    <property type="evidence" value="ECO:0007669"/>
    <property type="project" value="TreeGrafter"/>
</dbReference>
<dbReference type="PANTHER" id="PTHR48047">
    <property type="entry name" value="GLYCOSYLTRANSFERASE"/>
    <property type="match status" value="1"/>
</dbReference>
<dbReference type="EC" id="2.4.1.-" evidence="5"/>
<keyword evidence="3 4" id="KW-0808">Transferase</keyword>
<protein>
    <recommendedName>
        <fullName evidence="5">Glycosyltransferase</fullName>
        <ecNumber evidence="5">2.4.1.-</ecNumber>
    </recommendedName>
</protein>
<dbReference type="PANTHER" id="PTHR48047:SF81">
    <property type="entry name" value="GLYCOSYLTRANSFERASE"/>
    <property type="match status" value="1"/>
</dbReference>
<dbReference type="Proteomes" id="UP001428341">
    <property type="component" value="Unassembled WGS sequence"/>
</dbReference>
<dbReference type="EMBL" id="JBCGBO010000025">
    <property type="protein sequence ID" value="KAK9176757.1"/>
    <property type="molecule type" value="Genomic_DNA"/>
</dbReference>
<reference evidence="6 7" key="1">
    <citation type="submission" date="2024-05" db="EMBL/GenBank/DDBJ databases">
        <title>Haplotype-resolved chromosome-level genome assembly of Huyou (Citrus changshanensis).</title>
        <authorList>
            <person name="Miao C."/>
            <person name="Chen W."/>
            <person name="Wu Y."/>
            <person name="Wang L."/>
            <person name="Zhao S."/>
            <person name="Grierson D."/>
            <person name="Xu C."/>
            <person name="Chen K."/>
        </authorList>
    </citation>
    <scope>NUCLEOTIDE SEQUENCE [LARGE SCALE GENOMIC DNA]</scope>
    <source>
        <strain evidence="6">01-14</strain>
        <tissue evidence="6">Leaf</tissue>
    </source>
</reference>
<dbReference type="FunFam" id="3.40.50.2000:FF:000047">
    <property type="entry name" value="Glycosyltransferase"/>
    <property type="match status" value="1"/>
</dbReference>
<dbReference type="AlphaFoldDB" id="A0AAP0LMN8"/>
<dbReference type="InterPro" id="IPR035595">
    <property type="entry name" value="UDP_glycos_trans_CS"/>
</dbReference>
<keyword evidence="7" id="KW-1185">Reference proteome</keyword>
<keyword evidence="2 4" id="KW-0328">Glycosyltransferase</keyword>